<keyword evidence="4" id="KW-0493">Microtubule</keyword>
<dbReference type="GO" id="GO:0031122">
    <property type="term" value="P:cytoplasmic microtubule organization"/>
    <property type="evidence" value="ECO:0007669"/>
    <property type="project" value="InterPro"/>
</dbReference>
<evidence type="ECO:0000313" key="9">
    <source>
        <dbReference type="Ensembl" id="ENSGMOP00000047639.1"/>
    </source>
</evidence>
<accession>A0A8C5BHK0</accession>
<keyword evidence="3" id="KW-0963">Cytoplasm</keyword>
<dbReference type="PANTHER" id="PTHR18947">
    <property type="entry name" value="HOOK PROTEINS"/>
    <property type="match status" value="1"/>
</dbReference>
<evidence type="ECO:0000256" key="6">
    <source>
        <dbReference type="ARBA" id="ARBA00023212"/>
    </source>
</evidence>
<dbReference type="PROSITE" id="PS50021">
    <property type="entry name" value="CH"/>
    <property type="match status" value="1"/>
</dbReference>
<keyword evidence="10" id="KW-1185">Reference proteome</keyword>
<gene>
    <name evidence="9" type="primary">HOOK2</name>
</gene>
<proteinExistence type="inferred from homology"/>
<comment type="subcellular location">
    <subcellularLocation>
        <location evidence="1">Cytoplasm</location>
        <location evidence="1">Cytoskeleton</location>
    </subcellularLocation>
</comment>
<dbReference type="GO" id="GO:0030705">
    <property type="term" value="P:cytoskeleton-dependent intracellular transport"/>
    <property type="evidence" value="ECO:0007669"/>
    <property type="project" value="InterPro"/>
</dbReference>
<dbReference type="InterPro" id="IPR008636">
    <property type="entry name" value="Hook_C"/>
</dbReference>
<dbReference type="Pfam" id="PF19047">
    <property type="entry name" value="HOOK_N"/>
    <property type="match status" value="1"/>
</dbReference>
<sequence>MISLTLQTFQVPSCTSKKDLTTGVAIAHVLHRIDPSWFNETWLGRIKEDSDSNWRLKVNNLKKILQSMLEYYHDVLGHQVSEQHLPDVALIGEHGDITELGRLVQLVLGCAVSCEKKQEQIQQIMTLEESVQHVVMTAIQESRKYYFLSEEADEKEDLGQRCRTLELQLSTVMEERSSLQAEARSLRERLNGGHDPTAITGKKLLLLQSQMEQMQEENYRLENSRDDMRVRADMLQREVLDLQGRNEDLTSLAEEAQTLKDEMDILRHSSDRAGRLEALVETYKRRLEDLGDLRRQVRLLEERNTVYMQRTCELEEELRRANAVRSQLDSYKRQVHELDSRHSTEAMKAEKWQFEYKNLHDKYDALVKEKERLLSERDTLRETNEELRYGGFRVRLVERQGTVGRLQTENRMLCLQEESVRQRLTELEAQLEEAQRANNALETHNRLNRQQKSELGSQVEELQKALQDMGTYPPVNFSISNFLTPNCNSLTCALIPYSFSTILSLTLSLSLSFPPVSKKIDELQQSLKKKDEDMRQMEDRYKLYVEKARTVSTHKAHQEACHKETGGVNPPWWHLPCRCGSHGSLLRSPPAGSVGFHQGLALHQKVSGDRIGSSGPAMSFLAQQRQSTNARRGLTRPQPR</sequence>
<evidence type="ECO:0000313" key="10">
    <source>
        <dbReference type="Proteomes" id="UP000694546"/>
    </source>
</evidence>
<dbReference type="Proteomes" id="UP000694546">
    <property type="component" value="Chromosome 2"/>
</dbReference>
<keyword evidence="6" id="KW-0206">Cytoskeleton</keyword>
<dbReference type="Pfam" id="PF05622">
    <property type="entry name" value="HOOK"/>
    <property type="match status" value="2"/>
</dbReference>
<dbReference type="InterPro" id="IPR001715">
    <property type="entry name" value="CH_dom"/>
</dbReference>
<evidence type="ECO:0000256" key="3">
    <source>
        <dbReference type="ARBA" id="ARBA00022490"/>
    </source>
</evidence>
<evidence type="ECO:0000256" key="5">
    <source>
        <dbReference type="ARBA" id="ARBA00023054"/>
    </source>
</evidence>
<evidence type="ECO:0000259" key="8">
    <source>
        <dbReference type="PROSITE" id="PS50021"/>
    </source>
</evidence>
<organism evidence="9 10">
    <name type="scientific">Gadus morhua</name>
    <name type="common">Atlantic cod</name>
    <dbReference type="NCBI Taxonomy" id="8049"/>
    <lineage>
        <taxon>Eukaryota</taxon>
        <taxon>Metazoa</taxon>
        <taxon>Chordata</taxon>
        <taxon>Craniata</taxon>
        <taxon>Vertebrata</taxon>
        <taxon>Euteleostomi</taxon>
        <taxon>Actinopterygii</taxon>
        <taxon>Neopterygii</taxon>
        <taxon>Teleostei</taxon>
        <taxon>Neoteleostei</taxon>
        <taxon>Acanthomorphata</taxon>
        <taxon>Zeiogadaria</taxon>
        <taxon>Gadariae</taxon>
        <taxon>Gadiformes</taxon>
        <taxon>Gadoidei</taxon>
        <taxon>Gadidae</taxon>
        <taxon>Gadus</taxon>
    </lineage>
</organism>
<dbReference type="GO" id="GO:0005737">
    <property type="term" value="C:cytoplasm"/>
    <property type="evidence" value="ECO:0007669"/>
    <property type="project" value="TreeGrafter"/>
</dbReference>
<dbReference type="GO" id="GO:0051959">
    <property type="term" value="F:dynein light intermediate chain binding"/>
    <property type="evidence" value="ECO:0007669"/>
    <property type="project" value="TreeGrafter"/>
</dbReference>
<dbReference type="GO" id="GO:0008017">
    <property type="term" value="F:microtubule binding"/>
    <property type="evidence" value="ECO:0007669"/>
    <property type="project" value="InterPro"/>
</dbReference>
<evidence type="ECO:0000256" key="1">
    <source>
        <dbReference type="ARBA" id="ARBA00004245"/>
    </source>
</evidence>
<dbReference type="Gene3D" id="1.10.418.10">
    <property type="entry name" value="Calponin-like domain"/>
    <property type="match status" value="1"/>
</dbReference>
<dbReference type="GO" id="GO:0010256">
    <property type="term" value="P:endomembrane system organization"/>
    <property type="evidence" value="ECO:0007669"/>
    <property type="project" value="UniProtKB-ARBA"/>
</dbReference>
<dbReference type="AlphaFoldDB" id="A0A8C5BHK0"/>
<dbReference type="SUPFAM" id="SSF116907">
    <property type="entry name" value="Hook domain"/>
    <property type="match status" value="1"/>
</dbReference>
<dbReference type="GO" id="GO:0005874">
    <property type="term" value="C:microtubule"/>
    <property type="evidence" value="ECO:0007669"/>
    <property type="project" value="UniProtKB-KW"/>
</dbReference>
<feature type="coiled-coil region" evidence="7">
    <location>
        <begin position="520"/>
        <end position="547"/>
    </location>
</feature>
<name>A0A8C5BHK0_GADMO</name>
<evidence type="ECO:0000256" key="2">
    <source>
        <dbReference type="ARBA" id="ARBA00006946"/>
    </source>
</evidence>
<feature type="coiled-coil region" evidence="7">
    <location>
        <begin position="417"/>
        <end position="454"/>
    </location>
</feature>
<dbReference type="InterPro" id="IPR043936">
    <property type="entry name" value="HOOK_N"/>
</dbReference>
<dbReference type="GeneTree" id="ENSGT00940000160152"/>
<keyword evidence="5 7" id="KW-0175">Coiled coil</keyword>
<dbReference type="Ensembl" id="ENSGMOT00000025919.1">
    <property type="protein sequence ID" value="ENSGMOP00000047639.1"/>
    <property type="gene ID" value="ENSGMOG00000018181.2"/>
</dbReference>
<dbReference type="InterPro" id="IPR036872">
    <property type="entry name" value="CH_dom_sf"/>
</dbReference>
<reference evidence="9" key="1">
    <citation type="submission" date="2025-08" db="UniProtKB">
        <authorList>
            <consortium name="Ensembl"/>
        </authorList>
    </citation>
    <scope>IDENTIFICATION</scope>
</reference>
<dbReference type="GO" id="GO:0005813">
    <property type="term" value="C:centrosome"/>
    <property type="evidence" value="ECO:0007669"/>
    <property type="project" value="TreeGrafter"/>
</dbReference>
<evidence type="ECO:0000256" key="7">
    <source>
        <dbReference type="SAM" id="Coils"/>
    </source>
</evidence>
<evidence type="ECO:0000256" key="4">
    <source>
        <dbReference type="ARBA" id="ARBA00022701"/>
    </source>
</evidence>
<protein>
    <submittedName>
        <fullName evidence="9">Hook microtubule tethering protein 2</fullName>
    </submittedName>
</protein>
<feature type="coiled-coil region" evidence="7">
    <location>
        <begin position="148"/>
        <end position="386"/>
    </location>
</feature>
<feature type="domain" description="Calponin-homology (CH)" evidence="8">
    <location>
        <begin position="1"/>
        <end position="111"/>
    </location>
</feature>
<dbReference type="PANTHER" id="PTHR18947:SF37">
    <property type="entry name" value="PROTEIN HOOK HOMOLOG 2"/>
    <property type="match status" value="1"/>
</dbReference>
<comment type="similarity">
    <text evidence="2">Belongs to the hook family.</text>
</comment>
<reference evidence="9" key="2">
    <citation type="submission" date="2025-09" db="UniProtKB">
        <authorList>
            <consortium name="Ensembl"/>
        </authorList>
    </citation>
    <scope>IDENTIFICATION</scope>
</reference>